<dbReference type="FunFam" id="3.40.50.720:FF:000084">
    <property type="entry name" value="Short-chain dehydrogenase reductase"/>
    <property type="match status" value="1"/>
</dbReference>
<dbReference type="EMBL" id="FRCF01000002">
    <property type="protein sequence ID" value="SHL72405.1"/>
    <property type="molecule type" value="Genomic_DNA"/>
</dbReference>
<dbReference type="RefSeq" id="WP_072708769.1">
    <property type="nucleotide sequence ID" value="NZ_FRCF01000002.1"/>
</dbReference>
<keyword evidence="4" id="KW-1185">Reference proteome</keyword>
<dbReference type="GO" id="GO:0008206">
    <property type="term" value="P:bile acid metabolic process"/>
    <property type="evidence" value="ECO:0007669"/>
    <property type="project" value="UniProtKB-ARBA"/>
</dbReference>
<dbReference type="Pfam" id="PF13561">
    <property type="entry name" value="adh_short_C2"/>
    <property type="match status" value="1"/>
</dbReference>
<evidence type="ECO:0000313" key="4">
    <source>
        <dbReference type="Proteomes" id="UP000184206"/>
    </source>
</evidence>
<dbReference type="PRINTS" id="PR00081">
    <property type="entry name" value="GDHRDH"/>
</dbReference>
<dbReference type="STRING" id="1123231.SAMN02745189_00933"/>
<organism evidence="3 4">
    <name type="scientific">Lacicoccus alkaliphilus DSM 16010</name>
    <dbReference type="NCBI Taxonomy" id="1123231"/>
    <lineage>
        <taxon>Bacteria</taxon>
        <taxon>Bacillati</taxon>
        <taxon>Bacillota</taxon>
        <taxon>Bacilli</taxon>
        <taxon>Bacillales</taxon>
        <taxon>Salinicoccaceae</taxon>
        <taxon>Lacicoccus</taxon>
    </lineage>
</organism>
<dbReference type="OrthoDB" id="9803333at2"/>
<dbReference type="PRINTS" id="PR00080">
    <property type="entry name" value="SDRFAMILY"/>
</dbReference>
<sequence>MFDIEGKKVILTGGVKGIGLSIVEAFYNAGTEIAVIDVSDDIYSIHEALNNDGSRLHYIQTDLTNSDLLKEAYETALARLDGKVDILINNAGMILRKPAMEFPLDVWHKIYDLNVTSLFELSRLAAVNMIKQRSGKIINMASIAAVAGSYNNAPYSASKGAVLQLTKSLSNEWAEYGIQVNAIAPGVIKTEMNQEVMDDPERLAQFNDRIPAKRLGTPEEVAGTALFLASSASDYITGALIPVDGGFLGR</sequence>
<dbReference type="Proteomes" id="UP000184206">
    <property type="component" value="Unassembled WGS sequence"/>
</dbReference>
<dbReference type="AlphaFoldDB" id="A0A1M7CYY4"/>
<dbReference type="PROSITE" id="PS00061">
    <property type="entry name" value="ADH_SHORT"/>
    <property type="match status" value="1"/>
</dbReference>
<dbReference type="InterPro" id="IPR036291">
    <property type="entry name" value="NAD(P)-bd_dom_sf"/>
</dbReference>
<proteinExistence type="inferred from homology"/>
<evidence type="ECO:0000256" key="1">
    <source>
        <dbReference type="ARBA" id="ARBA00006484"/>
    </source>
</evidence>
<comment type="similarity">
    <text evidence="1">Belongs to the short-chain dehydrogenases/reductases (SDR) family.</text>
</comment>
<dbReference type="PANTHER" id="PTHR42760:SF115">
    <property type="entry name" value="3-OXOACYL-[ACYL-CARRIER-PROTEIN] REDUCTASE FABG"/>
    <property type="match status" value="1"/>
</dbReference>
<accession>A0A1M7CYY4</accession>
<gene>
    <name evidence="3" type="ORF">SAMN02745189_00933</name>
</gene>
<dbReference type="GO" id="GO:0016616">
    <property type="term" value="F:oxidoreductase activity, acting on the CH-OH group of donors, NAD or NADP as acceptor"/>
    <property type="evidence" value="ECO:0007669"/>
    <property type="project" value="TreeGrafter"/>
</dbReference>
<dbReference type="InterPro" id="IPR020904">
    <property type="entry name" value="Sc_DH/Rdtase_CS"/>
</dbReference>
<evidence type="ECO:0000313" key="3">
    <source>
        <dbReference type="EMBL" id="SHL72405.1"/>
    </source>
</evidence>
<protein>
    <submittedName>
        <fullName evidence="3">2-deoxy-D-gluconate 3-dehydrogenase</fullName>
    </submittedName>
</protein>
<keyword evidence="2" id="KW-0560">Oxidoreductase</keyword>
<name>A0A1M7CYY4_9BACL</name>
<evidence type="ECO:0000256" key="2">
    <source>
        <dbReference type="ARBA" id="ARBA00023002"/>
    </source>
</evidence>
<dbReference type="NCBIfam" id="NF005559">
    <property type="entry name" value="PRK07231.1"/>
    <property type="match status" value="1"/>
</dbReference>
<dbReference type="PANTHER" id="PTHR42760">
    <property type="entry name" value="SHORT-CHAIN DEHYDROGENASES/REDUCTASES FAMILY MEMBER"/>
    <property type="match status" value="1"/>
</dbReference>
<dbReference type="SUPFAM" id="SSF51735">
    <property type="entry name" value="NAD(P)-binding Rossmann-fold domains"/>
    <property type="match status" value="1"/>
</dbReference>
<dbReference type="Gene3D" id="3.40.50.720">
    <property type="entry name" value="NAD(P)-binding Rossmann-like Domain"/>
    <property type="match status" value="1"/>
</dbReference>
<reference evidence="3 4" key="1">
    <citation type="submission" date="2016-11" db="EMBL/GenBank/DDBJ databases">
        <authorList>
            <person name="Jaros S."/>
            <person name="Januszkiewicz K."/>
            <person name="Wedrychowicz H."/>
        </authorList>
    </citation>
    <scope>NUCLEOTIDE SEQUENCE [LARGE SCALE GENOMIC DNA]</scope>
    <source>
        <strain evidence="3 4">DSM 16010</strain>
    </source>
</reference>
<dbReference type="InterPro" id="IPR002347">
    <property type="entry name" value="SDR_fam"/>
</dbReference>